<dbReference type="Pfam" id="PF14325">
    <property type="entry name" value="DUF4383"/>
    <property type="match status" value="1"/>
</dbReference>
<evidence type="ECO:0000313" key="3">
    <source>
        <dbReference type="Proteomes" id="UP000681526"/>
    </source>
</evidence>
<keyword evidence="3" id="KW-1185">Reference proteome</keyword>
<evidence type="ECO:0000256" key="1">
    <source>
        <dbReference type="SAM" id="Phobius"/>
    </source>
</evidence>
<dbReference type="RefSeq" id="WP_213486603.1">
    <property type="nucleotide sequence ID" value="NZ_CAJRAY010000095.1"/>
</dbReference>
<comment type="caution">
    <text evidence="2">The sequence shown here is derived from an EMBL/GenBank/DDBJ whole genome shotgun (WGS) entry which is preliminary data.</text>
</comment>
<feature type="transmembrane region" description="Helical" evidence="1">
    <location>
        <begin position="94"/>
        <end position="111"/>
    </location>
</feature>
<dbReference type="EMBL" id="CAJRAY010000095">
    <property type="protein sequence ID" value="CAG5092597.1"/>
    <property type="molecule type" value="Genomic_DNA"/>
</dbReference>
<keyword evidence="1" id="KW-1133">Transmembrane helix</keyword>
<organism evidence="2 3">
    <name type="scientific">Thermobacillus xylanilyticus</name>
    <dbReference type="NCBI Taxonomy" id="76633"/>
    <lineage>
        <taxon>Bacteria</taxon>
        <taxon>Bacillati</taxon>
        <taxon>Bacillota</taxon>
        <taxon>Bacilli</taxon>
        <taxon>Bacillales</taxon>
        <taxon>Paenibacillaceae</taxon>
        <taxon>Thermobacillus</taxon>
    </lineage>
</organism>
<keyword evidence="1" id="KW-0472">Membrane</keyword>
<evidence type="ECO:0008006" key="4">
    <source>
        <dbReference type="Google" id="ProtNLM"/>
    </source>
</evidence>
<sequence length="121" mass="12957">MAVRRFAALTGLVFLLLGLYGFIDPDGFGLFHLGAAHNVIHLIVGLLGLAASSGEGYAYRYSQVIGIFYLLLAVLGVFTGDLFGLMHVGLADNALHFVVGAIALYFGFVISESAQEARSYR</sequence>
<gene>
    <name evidence="2" type="primary">txxe 2673</name>
    <name evidence="2" type="ORF">TXXE_18430</name>
</gene>
<dbReference type="Proteomes" id="UP000681526">
    <property type="component" value="Unassembled WGS sequence"/>
</dbReference>
<keyword evidence="1" id="KW-0812">Transmembrane</keyword>
<accession>A0ABM8V8Q7</accession>
<name>A0ABM8V8Q7_THEXY</name>
<proteinExistence type="predicted"/>
<evidence type="ECO:0000313" key="2">
    <source>
        <dbReference type="EMBL" id="CAG5092597.1"/>
    </source>
</evidence>
<feature type="transmembrane region" description="Helical" evidence="1">
    <location>
        <begin position="31"/>
        <end position="52"/>
    </location>
</feature>
<feature type="transmembrane region" description="Helical" evidence="1">
    <location>
        <begin position="64"/>
        <end position="88"/>
    </location>
</feature>
<reference evidence="2 3" key="1">
    <citation type="submission" date="2021-04" db="EMBL/GenBank/DDBJ databases">
        <authorList>
            <person name="Rakotoarivonina H."/>
        </authorList>
    </citation>
    <scope>NUCLEOTIDE SEQUENCE [LARGE SCALE GENOMIC DNA]</scope>
    <source>
        <strain evidence="2 3">XE</strain>
    </source>
</reference>
<protein>
    <recommendedName>
        <fullName evidence="4">DUF4383 domain-containing protein</fullName>
    </recommendedName>
</protein>